<protein>
    <recommendedName>
        <fullName evidence="3">Cytochrome b-245 light chain</fullName>
    </recommendedName>
    <alternativeName>
        <fullName evidence="11">Cytochrome b(558) alpha chain</fullName>
    </alternativeName>
    <alternativeName>
        <fullName evidence="10">Cytochrome b558 subunit alpha</fullName>
    </alternativeName>
    <alternativeName>
        <fullName evidence="13">Neutrophil cytochrome b 22 kDa polypeptide</fullName>
    </alternativeName>
    <alternativeName>
        <fullName evidence="12">Superoxide-generating NADPH oxidase light chain subunit</fullName>
    </alternativeName>
    <alternativeName>
        <fullName evidence="8">p22 phagocyte B-cytochrome</fullName>
    </alternativeName>
    <alternativeName>
        <fullName evidence="9">p22-phox</fullName>
    </alternativeName>
</protein>
<feature type="region of interest" description="Disordered" evidence="15">
    <location>
        <begin position="145"/>
        <end position="183"/>
    </location>
</feature>
<evidence type="ECO:0000256" key="12">
    <source>
        <dbReference type="ARBA" id="ARBA00032067"/>
    </source>
</evidence>
<evidence type="ECO:0000256" key="1">
    <source>
        <dbReference type="ARBA" id="ARBA00004236"/>
    </source>
</evidence>
<feature type="transmembrane region" description="Helical" evidence="16">
    <location>
        <begin position="12"/>
        <end position="30"/>
    </location>
</feature>
<organism evidence="17 18">
    <name type="scientific">Owenia fusiformis</name>
    <name type="common">Polychaete worm</name>
    <dbReference type="NCBI Taxonomy" id="6347"/>
    <lineage>
        <taxon>Eukaryota</taxon>
        <taxon>Metazoa</taxon>
        <taxon>Spiralia</taxon>
        <taxon>Lophotrochozoa</taxon>
        <taxon>Annelida</taxon>
        <taxon>Polychaeta</taxon>
        <taxon>Sedentaria</taxon>
        <taxon>Canalipalpata</taxon>
        <taxon>Sabellida</taxon>
        <taxon>Oweniida</taxon>
        <taxon>Oweniidae</taxon>
        <taxon>Owenia</taxon>
    </lineage>
</organism>
<keyword evidence="6 16" id="KW-1133">Transmembrane helix</keyword>
<evidence type="ECO:0000256" key="6">
    <source>
        <dbReference type="ARBA" id="ARBA00022989"/>
    </source>
</evidence>
<feature type="transmembrane region" description="Helical" evidence="16">
    <location>
        <begin position="103"/>
        <end position="124"/>
    </location>
</feature>
<reference evidence="17" key="1">
    <citation type="submission" date="2022-03" db="EMBL/GenBank/DDBJ databases">
        <authorList>
            <person name="Martin C."/>
        </authorList>
    </citation>
    <scope>NUCLEOTIDE SEQUENCE</scope>
</reference>
<comment type="similarity">
    <text evidence="2">Belongs to the p22phox family.</text>
</comment>
<feature type="transmembrane region" description="Helical" evidence="16">
    <location>
        <begin position="36"/>
        <end position="55"/>
    </location>
</feature>
<evidence type="ECO:0000313" key="17">
    <source>
        <dbReference type="EMBL" id="CAH1778606.1"/>
    </source>
</evidence>
<evidence type="ECO:0000256" key="14">
    <source>
        <dbReference type="ARBA" id="ARBA00050017"/>
    </source>
</evidence>
<evidence type="ECO:0000256" key="8">
    <source>
        <dbReference type="ARBA" id="ARBA00030106"/>
    </source>
</evidence>
<dbReference type="OrthoDB" id="2445232at2759"/>
<dbReference type="Pfam" id="PF05038">
    <property type="entry name" value="Cytochrom_B558a"/>
    <property type="match status" value="1"/>
</dbReference>
<keyword evidence="18" id="KW-1185">Reference proteome</keyword>
<evidence type="ECO:0000256" key="13">
    <source>
        <dbReference type="ARBA" id="ARBA00033347"/>
    </source>
</evidence>
<dbReference type="EMBL" id="CAIIXF020000003">
    <property type="protein sequence ID" value="CAH1778606.1"/>
    <property type="molecule type" value="Genomic_DNA"/>
</dbReference>
<evidence type="ECO:0000256" key="5">
    <source>
        <dbReference type="ARBA" id="ARBA00022692"/>
    </source>
</evidence>
<evidence type="ECO:0000256" key="4">
    <source>
        <dbReference type="ARBA" id="ARBA00022475"/>
    </source>
</evidence>
<dbReference type="GO" id="GO:0020037">
    <property type="term" value="F:heme binding"/>
    <property type="evidence" value="ECO:0007669"/>
    <property type="project" value="InterPro"/>
</dbReference>
<name>A0A8J1UVH8_OWEFU</name>
<comment type="subunit">
    <text evidence="14">Component of the phagocyte NADPH oxidase core complex/cytochrome b558 complex, composed of CYBB (heavy chain (beta)) and CYBA (light chain (alpha)). Component of the phagocyte NADPH oxidase complex composed of an obligatory core heterodimer formed by the membrane proteins CYBA and CYBB and the cytosolic regulatory subunits NCF1/p47-phox, NCF2/p67-phox, NCF4/p40-phox and the small GTPase RAC1 or RAC2. Interacts with NCF1 (via SH3 domain). Interacts with SH3PXD2A. Interacts with DUOX1, DUOX2 and TPO. Interacts with NOX4; this interaction mediates superoxide generation. Interacts with calprotectin (S100A8/9). Interacts with GBP7. Interacts with NOXO1. Forms a heterodimer with NOX3 and is essential for activity and cell membrane localization of NOX3. Interacts with NOX1.</text>
</comment>
<evidence type="ECO:0000313" key="18">
    <source>
        <dbReference type="Proteomes" id="UP000749559"/>
    </source>
</evidence>
<keyword evidence="4" id="KW-1003">Cell membrane</keyword>
<evidence type="ECO:0000256" key="10">
    <source>
        <dbReference type="ARBA" id="ARBA00031067"/>
    </source>
</evidence>
<feature type="compositionally biased region" description="Pro residues" evidence="15">
    <location>
        <begin position="153"/>
        <end position="164"/>
    </location>
</feature>
<evidence type="ECO:0000256" key="2">
    <source>
        <dbReference type="ARBA" id="ARBA00010590"/>
    </source>
</evidence>
<dbReference type="PANTHER" id="PTHR15168">
    <property type="entry name" value="CYTOCHROME B-245 LIGHT CHAIN"/>
    <property type="match status" value="1"/>
</dbReference>
<dbReference type="InterPro" id="IPR007732">
    <property type="entry name" value="Cyt_b558_asu"/>
</dbReference>
<evidence type="ECO:0000256" key="16">
    <source>
        <dbReference type="SAM" id="Phobius"/>
    </source>
</evidence>
<proteinExistence type="inferred from homology"/>
<dbReference type="PANTHER" id="PTHR15168:SF0">
    <property type="entry name" value="CYTOCHROME B-245 LIGHT CHAIN"/>
    <property type="match status" value="1"/>
</dbReference>
<evidence type="ECO:0000256" key="3">
    <source>
        <dbReference type="ARBA" id="ARBA00017733"/>
    </source>
</evidence>
<gene>
    <name evidence="17" type="ORF">OFUS_LOCUS5499</name>
</gene>
<evidence type="ECO:0000256" key="11">
    <source>
        <dbReference type="ARBA" id="ARBA00031995"/>
    </source>
</evidence>
<comment type="caution">
    <text evidence="17">The sequence shown here is derived from an EMBL/GenBank/DDBJ whole genome shotgun (WGS) entry which is preliminary data.</text>
</comment>
<evidence type="ECO:0000256" key="7">
    <source>
        <dbReference type="ARBA" id="ARBA00023136"/>
    </source>
</evidence>
<dbReference type="AlphaFoldDB" id="A0A8J1UVH8"/>
<comment type="subcellular location">
    <subcellularLocation>
        <location evidence="1">Cell membrane</location>
    </subcellularLocation>
</comment>
<keyword evidence="7 16" id="KW-0472">Membrane</keyword>
<sequence>MGQIEWAMWANEQAIASSFIVFVGGITAIAGQFSNWGFGVYAVLAGLLILLLEYPRGKRVKGNTMERKYQIYLTKLVDKLGPVSSNYFVRFVIHLLLCVPCCFILPTVLGGMCLIITSAIYFVAALKGEQWKPVGLKSNKEVAVPTVATSQPPSQPPPRAPPGAEPTTVSGRPPLPATPSNQI</sequence>
<evidence type="ECO:0000256" key="15">
    <source>
        <dbReference type="SAM" id="MobiDB-lite"/>
    </source>
</evidence>
<evidence type="ECO:0000256" key="9">
    <source>
        <dbReference type="ARBA" id="ARBA00030298"/>
    </source>
</evidence>
<keyword evidence="5 16" id="KW-0812">Transmembrane</keyword>
<dbReference type="Proteomes" id="UP000749559">
    <property type="component" value="Unassembled WGS sequence"/>
</dbReference>
<accession>A0A8J1UVH8</accession>
<dbReference type="GO" id="GO:0005886">
    <property type="term" value="C:plasma membrane"/>
    <property type="evidence" value="ECO:0007669"/>
    <property type="project" value="UniProtKB-SubCell"/>
</dbReference>